<feature type="domain" description="DUF6089" evidence="1">
    <location>
        <begin position="174"/>
        <end position="228"/>
    </location>
</feature>
<dbReference type="Gene3D" id="2.40.160.170">
    <property type="match status" value="1"/>
</dbReference>
<evidence type="ECO:0000313" key="3">
    <source>
        <dbReference type="Proteomes" id="UP000238042"/>
    </source>
</evidence>
<dbReference type="Pfam" id="PF19573">
    <property type="entry name" value="DUF6089"/>
    <property type="match status" value="3"/>
</dbReference>
<accession>A0A2S8AGF0</accession>
<name>A0A2S8AGF0_9FLAO</name>
<evidence type="ECO:0000259" key="1">
    <source>
        <dbReference type="Pfam" id="PF19573"/>
    </source>
</evidence>
<reference evidence="2 3" key="1">
    <citation type="submission" date="2018-02" db="EMBL/GenBank/DDBJ databases">
        <title>Genome sequences of Apibacter spp., gut symbionts of Asian honey bees.</title>
        <authorList>
            <person name="Kwong W.K."/>
            <person name="Steele M.I."/>
            <person name="Moran N.A."/>
        </authorList>
    </citation>
    <scope>NUCLEOTIDE SEQUENCE [LARGE SCALE GENOMIC DNA]</scope>
    <source>
        <strain evidence="3">wkB301</strain>
    </source>
</reference>
<keyword evidence="3" id="KW-1185">Reference proteome</keyword>
<feature type="domain" description="DUF6089" evidence="1">
    <location>
        <begin position="253"/>
        <end position="285"/>
    </location>
</feature>
<dbReference type="Proteomes" id="UP000238042">
    <property type="component" value="Unassembled WGS sequence"/>
</dbReference>
<sequence>MKLSMKKFLLLIIIIISSSVTVIAQRHEFGLSLGRANIIGDIGKTNYIEIFPMDLHRVPISVGLLYRLNLNNRQSLRFNLIYNKVYFDDYKASEDYRYDRDIKDDNKIIEGSALFEYYFFDINDIKRLGGSPYIFGGIAAYGYNDRKYTITHDLYKNPDGSLKYPSSPKDFDTKSSYSESNKVDFSIPFGVGFKLKFNYNWLLSFEVGARYTFQDNLDYSAIKTDKFTINTSSYLLDALYTDEINKRNAEIIGKHQTGNTYKSNDWYLIWGLNLTYTFGRPPCYCY</sequence>
<protein>
    <recommendedName>
        <fullName evidence="1">DUF6089 domain-containing protein</fullName>
    </recommendedName>
</protein>
<gene>
    <name evidence="2" type="ORF">C4S77_01245</name>
</gene>
<proteinExistence type="predicted"/>
<comment type="caution">
    <text evidence="2">The sequence shown here is derived from an EMBL/GenBank/DDBJ whole genome shotgun (WGS) entry which is preliminary data.</text>
</comment>
<dbReference type="EMBL" id="PSZM01000001">
    <property type="protein sequence ID" value="PQL95450.1"/>
    <property type="molecule type" value="Genomic_DNA"/>
</dbReference>
<feature type="domain" description="DUF6089" evidence="1">
    <location>
        <begin position="7"/>
        <end position="151"/>
    </location>
</feature>
<dbReference type="AlphaFoldDB" id="A0A2S8AGF0"/>
<organism evidence="2 3">
    <name type="scientific">Apibacter adventoris</name>
    <dbReference type="NCBI Taxonomy" id="1679466"/>
    <lineage>
        <taxon>Bacteria</taxon>
        <taxon>Pseudomonadati</taxon>
        <taxon>Bacteroidota</taxon>
        <taxon>Flavobacteriia</taxon>
        <taxon>Flavobacteriales</taxon>
        <taxon>Weeksellaceae</taxon>
        <taxon>Apibacter</taxon>
    </lineage>
</organism>
<evidence type="ECO:0000313" key="2">
    <source>
        <dbReference type="EMBL" id="PQL95450.1"/>
    </source>
</evidence>
<dbReference type="InterPro" id="IPR045743">
    <property type="entry name" value="DUF6089"/>
</dbReference>